<reference evidence="1 2" key="1">
    <citation type="journal article" date="2011" name="J. Bacteriol.">
        <title>Genome sequence of Chthoniobacter flavus Ellin428, an aerobic heterotrophic soil bacterium.</title>
        <authorList>
            <person name="Kant R."/>
            <person name="van Passel M.W."/>
            <person name="Palva A."/>
            <person name="Lucas S."/>
            <person name="Lapidus A."/>
            <person name="Glavina Del Rio T."/>
            <person name="Dalin E."/>
            <person name="Tice H."/>
            <person name="Bruce D."/>
            <person name="Goodwin L."/>
            <person name="Pitluck S."/>
            <person name="Larimer F.W."/>
            <person name="Land M.L."/>
            <person name="Hauser L."/>
            <person name="Sangwan P."/>
            <person name="de Vos W.M."/>
            <person name="Janssen P.H."/>
            <person name="Smidt H."/>
        </authorList>
    </citation>
    <scope>NUCLEOTIDE SEQUENCE [LARGE SCALE GENOMIC DNA]</scope>
    <source>
        <strain evidence="1 2">Ellin428</strain>
    </source>
</reference>
<sequence length="118" mass="12751">MGIGENGHLAFNDPPVADFNDPQLVKIVELDEKCRRQQVHDGCFPEIEAVPAHAITLTIPALVGARHISCCVPGTRKANAVHDTLLGPITRECPASILRRHANAVLHIDPASATHLEE</sequence>
<gene>
    <name evidence="1" type="ORF">CfE428DRAFT_3174</name>
</gene>
<dbReference type="STRING" id="497964.CfE428DRAFT_3174"/>
<dbReference type="Proteomes" id="UP000005824">
    <property type="component" value="Unassembled WGS sequence"/>
</dbReference>
<dbReference type="GO" id="GO:0016853">
    <property type="term" value="F:isomerase activity"/>
    <property type="evidence" value="ECO:0007669"/>
    <property type="project" value="UniProtKB-KW"/>
</dbReference>
<keyword evidence="1" id="KW-0413">Isomerase</keyword>
<dbReference type="PANTHER" id="PTHR42892">
    <property type="entry name" value="GLUCOSAMINE-6-PHOSPHATE DEAMINASE-LIKE PROTEIN BT_0258-RELATED"/>
    <property type="match status" value="1"/>
</dbReference>
<dbReference type="eggNOG" id="COG0363">
    <property type="taxonomic scope" value="Bacteria"/>
</dbReference>
<accession>B4D2P9</accession>
<dbReference type="EMBL" id="ABVL01000008">
    <property type="protein sequence ID" value="EDY19489.1"/>
    <property type="molecule type" value="Genomic_DNA"/>
</dbReference>
<dbReference type="InParanoid" id="B4D2P9"/>
<dbReference type="Gene3D" id="3.40.50.1360">
    <property type="match status" value="1"/>
</dbReference>
<evidence type="ECO:0000313" key="1">
    <source>
        <dbReference type="EMBL" id="EDY19489.1"/>
    </source>
</evidence>
<comment type="caution">
    <text evidence="1">The sequence shown here is derived from an EMBL/GenBank/DDBJ whole genome shotgun (WGS) entry which is preliminary data.</text>
</comment>
<name>B4D2P9_9BACT</name>
<dbReference type="PANTHER" id="PTHR42892:SF1">
    <property type="entry name" value="GLUCOSAMINE-6-PHOSPHATE ISOMERASE"/>
    <property type="match status" value="1"/>
</dbReference>
<proteinExistence type="predicted"/>
<evidence type="ECO:0000313" key="2">
    <source>
        <dbReference type="Proteomes" id="UP000005824"/>
    </source>
</evidence>
<dbReference type="InterPro" id="IPR052960">
    <property type="entry name" value="GlcN6P_deaminase-like"/>
</dbReference>
<dbReference type="SUPFAM" id="SSF100950">
    <property type="entry name" value="NagB/RpiA/CoA transferase-like"/>
    <property type="match status" value="1"/>
</dbReference>
<organism evidence="1 2">
    <name type="scientific">Chthoniobacter flavus Ellin428</name>
    <dbReference type="NCBI Taxonomy" id="497964"/>
    <lineage>
        <taxon>Bacteria</taxon>
        <taxon>Pseudomonadati</taxon>
        <taxon>Verrucomicrobiota</taxon>
        <taxon>Spartobacteria</taxon>
        <taxon>Chthoniobacterales</taxon>
        <taxon>Chthoniobacteraceae</taxon>
        <taxon>Chthoniobacter</taxon>
    </lineage>
</organism>
<dbReference type="InterPro" id="IPR037171">
    <property type="entry name" value="NagB/RpiA_transferase-like"/>
</dbReference>
<protein>
    <submittedName>
        <fullName evidence="1">Glucosamine/galactosamine-6-phosphate isomerase</fullName>
    </submittedName>
</protein>
<keyword evidence="2" id="KW-1185">Reference proteome</keyword>
<dbReference type="AlphaFoldDB" id="B4D2P9"/>